<dbReference type="AlphaFoldDB" id="A0A9D3N2G2"/>
<protein>
    <submittedName>
        <fullName evidence="2">Uncharacterized protein</fullName>
    </submittedName>
</protein>
<feature type="region of interest" description="Disordered" evidence="1">
    <location>
        <begin position="1"/>
        <end position="21"/>
    </location>
</feature>
<sequence>MILESRLGFEPATSQSRGNAHPHELQELMCPRLLYRPFLLQLINTDLPLKSTTPRFKPRTSATKVCDINHYTIREAIKQQIVRLQVKSDVFIPDVQSSIIEKVKQKLKEHGMLGNITVTWRVQPDGNIFHEKNNDDL</sequence>
<dbReference type="OrthoDB" id="6369810at2759"/>
<proteinExistence type="predicted"/>
<dbReference type="Proteomes" id="UP000824219">
    <property type="component" value="Linkage Group LG29"/>
</dbReference>
<reference evidence="2 3" key="1">
    <citation type="submission" date="2021-06" db="EMBL/GenBank/DDBJ databases">
        <title>Chromosome-level genome assembly of the red-tail catfish (Hemibagrus wyckioides).</title>
        <authorList>
            <person name="Shao F."/>
        </authorList>
    </citation>
    <scope>NUCLEOTIDE SEQUENCE [LARGE SCALE GENOMIC DNA]</scope>
    <source>
        <strain evidence="2">EC202008001</strain>
        <tissue evidence="2">Blood</tissue>
    </source>
</reference>
<evidence type="ECO:0000313" key="2">
    <source>
        <dbReference type="EMBL" id="KAG7314245.1"/>
    </source>
</evidence>
<keyword evidence="3" id="KW-1185">Reference proteome</keyword>
<comment type="caution">
    <text evidence="2">The sequence shown here is derived from an EMBL/GenBank/DDBJ whole genome shotgun (WGS) entry which is preliminary data.</text>
</comment>
<dbReference type="EMBL" id="JAHKSW010000029">
    <property type="protein sequence ID" value="KAG7314245.1"/>
    <property type="molecule type" value="Genomic_DNA"/>
</dbReference>
<gene>
    <name evidence="2" type="ORF">KOW79_022741</name>
</gene>
<accession>A0A9D3N2G2</accession>
<evidence type="ECO:0000256" key="1">
    <source>
        <dbReference type="SAM" id="MobiDB-lite"/>
    </source>
</evidence>
<evidence type="ECO:0000313" key="3">
    <source>
        <dbReference type="Proteomes" id="UP000824219"/>
    </source>
</evidence>
<name>A0A9D3N2G2_9TELE</name>
<organism evidence="2 3">
    <name type="scientific">Hemibagrus wyckioides</name>
    <dbReference type="NCBI Taxonomy" id="337641"/>
    <lineage>
        <taxon>Eukaryota</taxon>
        <taxon>Metazoa</taxon>
        <taxon>Chordata</taxon>
        <taxon>Craniata</taxon>
        <taxon>Vertebrata</taxon>
        <taxon>Euteleostomi</taxon>
        <taxon>Actinopterygii</taxon>
        <taxon>Neopterygii</taxon>
        <taxon>Teleostei</taxon>
        <taxon>Ostariophysi</taxon>
        <taxon>Siluriformes</taxon>
        <taxon>Bagridae</taxon>
        <taxon>Hemibagrus</taxon>
    </lineage>
</organism>